<sequence>MPKQYRVRVSELQALADSVKAGEVPLAHLQKKVKVWVSEMKKHLRMTGPKKGSAGAAIGSTMKINHWLKRISLQLEQMTEAKVPVPETSMVEDEFGENVVVGE</sequence>
<dbReference type="Proteomes" id="UP000007802">
    <property type="component" value="Unassembled WGS sequence"/>
</dbReference>
<accession>A0A0J9HEV6</accession>
<proteinExistence type="predicted"/>
<name>A0A0J9HEV6_AJEDA</name>
<gene>
    <name evidence="1" type="ORF">BDDG_12185</name>
</gene>
<evidence type="ECO:0000313" key="1">
    <source>
        <dbReference type="EMBL" id="KMW67559.1"/>
    </source>
</evidence>
<protein>
    <submittedName>
        <fullName evidence="1">Uncharacterized protein</fullName>
    </submittedName>
</protein>
<organism evidence="1">
    <name type="scientific">Ajellomyces dermatitidis (strain ATCC 18188 / CBS 674.68)</name>
    <name type="common">Blastomyces dermatitidis</name>
    <dbReference type="NCBI Taxonomy" id="653446"/>
    <lineage>
        <taxon>Eukaryota</taxon>
        <taxon>Fungi</taxon>
        <taxon>Dikarya</taxon>
        <taxon>Ascomycota</taxon>
        <taxon>Pezizomycotina</taxon>
        <taxon>Eurotiomycetes</taxon>
        <taxon>Eurotiomycetidae</taxon>
        <taxon>Onygenales</taxon>
        <taxon>Ajellomycetaceae</taxon>
        <taxon>Blastomyces</taxon>
    </lineage>
</organism>
<reference evidence="1" key="1">
    <citation type="submission" date="2010-03" db="EMBL/GenBank/DDBJ databases">
        <title>Annotation of Blastomyces dermatitidis strain ATCC 18188.</title>
        <authorList>
            <consortium name="The Broad Institute Genome Sequencing Platform"/>
            <consortium name="Broad Institute Genome Sequencing Center for Infectious Disease."/>
            <person name="Cuomo C."/>
            <person name="Klein B."/>
            <person name="Sullivan T."/>
            <person name="Heitman J."/>
            <person name="Young S."/>
            <person name="Zeng Q."/>
            <person name="Gargeya S."/>
            <person name="Alvarado L."/>
            <person name="Berlin A.M."/>
            <person name="Chapman S.B."/>
            <person name="Chen Z."/>
            <person name="Freedman E."/>
            <person name="Gellesch M."/>
            <person name="Goldberg J."/>
            <person name="Griggs A."/>
            <person name="Gujja S."/>
            <person name="Heilman E."/>
            <person name="Heiman D."/>
            <person name="Howarth C."/>
            <person name="Mehta T."/>
            <person name="Neiman D."/>
            <person name="Pearson M."/>
            <person name="Roberts A."/>
            <person name="Saif S."/>
            <person name="Shea T."/>
            <person name="Shenoy N."/>
            <person name="Sisk P."/>
            <person name="Stolte C."/>
            <person name="Sykes S."/>
            <person name="White J."/>
            <person name="Yandava C."/>
            <person name="Haas B."/>
            <person name="Nusbaum C."/>
            <person name="Birren B."/>
        </authorList>
    </citation>
    <scope>NUCLEOTIDE SEQUENCE</scope>
    <source>
        <strain evidence="1">ATCC 18188</strain>
    </source>
</reference>
<dbReference type="AlphaFoldDB" id="A0A0J9HEV6"/>
<dbReference type="EMBL" id="GG749427">
    <property type="protein sequence ID" value="KMW67559.1"/>
    <property type="molecule type" value="Genomic_DNA"/>
</dbReference>